<evidence type="ECO:0000313" key="9">
    <source>
        <dbReference type="EMBL" id="SFS87869.1"/>
    </source>
</evidence>
<protein>
    <recommendedName>
        <fullName evidence="4">Flagellar hook-associated protein 1</fullName>
    </recommendedName>
</protein>
<dbReference type="PANTHER" id="PTHR30033:SF1">
    <property type="entry name" value="FLAGELLAR HOOK-ASSOCIATED PROTEIN 1"/>
    <property type="match status" value="1"/>
</dbReference>
<dbReference type="Proteomes" id="UP000199239">
    <property type="component" value="Unassembled WGS sequence"/>
</dbReference>
<name>A0A1I6TF80_9RHOB</name>
<dbReference type="NCBIfam" id="TIGR02492">
    <property type="entry name" value="flgK_ends"/>
    <property type="match status" value="1"/>
</dbReference>
<evidence type="ECO:0000259" key="7">
    <source>
        <dbReference type="Pfam" id="PF06429"/>
    </source>
</evidence>
<feature type="domain" description="Flagellar basal-body/hook protein C-terminal" evidence="7">
    <location>
        <begin position="445"/>
        <end position="484"/>
    </location>
</feature>
<evidence type="ECO:0000256" key="4">
    <source>
        <dbReference type="ARBA" id="ARBA00016244"/>
    </source>
</evidence>
<evidence type="ECO:0000259" key="8">
    <source>
        <dbReference type="Pfam" id="PF22638"/>
    </source>
</evidence>
<dbReference type="Pfam" id="PF22638">
    <property type="entry name" value="FlgK_D1"/>
    <property type="match status" value="1"/>
</dbReference>
<dbReference type="OrthoDB" id="7181295at2"/>
<keyword evidence="6" id="KW-0975">Bacterial flagellum</keyword>
<feature type="domain" description="Flagellar hook-associated protein FlgK helical" evidence="8">
    <location>
        <begin position="89"/>
        <end position="311"/>
    </location>
</feature>
<gene>
    <name evidence="9" type="ORF">SAMN04488040_2225</name>
</gene>
<comment type="subcellular location">
    <subcellularLocation>
        <location evidence="1">Bacterial flagellum</location>
    </subcellularLocation>
    <subcellularLocation>
        <location evidence="2">Secreted</location>
    </subcellularLocation>
</comment>
<dbReference type="Pfam" id="PF06429">
    <property type="entry name" value="Flg_bbr_C"/>
    <property type="match status" value="1"/>
</dbReference>
<evidence type="ECO:0000256" key="5">
    <source>
        <dbReference type="ARBA" id="ARBA00022525"/>
    </source>
</evidence>
<dbReference type="InterPro" id="IPR002371">
    <property type="entry name" value="FlgK"/>
</dbReference>
<dbReference type="EMBL" id="FPAJ01000003">
    <property type="protein sequence ID" value="SFS87869.1"/>
    <property type="molecule type" value="Genomic_DNA"/>
</dbReference>
<reference evidence="10" key="1">
    <citation type="submission" date="2016-10" db="EMBL/GenBank/DDBJ databases">
        <authorList>
            <person name="Varghese N."/>
            <person name="Submissions S."/>
        </authorList>
    </citation>
    <scope>NUCLEOTIDE SEQUENCE [LARGE SCALE GENOMIC DNA]</scope>
    <source>
        <strain evidence="10">DSM 23422</strain>
    </source>
</reference>
<dbReference type="STRING" id="394264.SAMN04488040_2225"/>
<dbReference type="RefSeq" id="WP_093916421.1">
    <property type="nucleotide sequence ID" value="NZ_FPAJ01000003.1"/>
</dbReference>
<sequence>MSITGALSNAMLGLQAAGRGSEVIAANISNALTPGYGMRILELSSNASSTYGGVRISGVSRQMNDSLAQDKRLADAANANASTLHGIYTTVENIFGSPDEPTALTAQMAALETDLLTAASRPDAPERLSMAVASARNLSDSFVKASKTLQKSRTNADRTIGIQVDRLNSALSEVHTLNRMITKSQVQGGQNNALLDQRQMLIDEISVLIPVRTVPRDNGQVALYSSGGVILLDSTAAEVSFDRTNTVTPYHDVNAGTLSGITVNGYAISTASDNGGLSGGSIAAQFKIRDDIAVEAQGQLDAMARDLIERFQDPAVDLTLTATSPGLFTDNGSAFDAADEIGIARRMTINAAVDPKQGGEAWRLRDGLLAATTGDAGDGAQLNRLIDALTVARPSSSGLFAGGTYAAIDLASTVTSHYAVKRDSAENTLSFNAAQVSELTERLLGQGVDSDQELQKLMLVEQAFAANARMLQTVDELMQTLLGL</sequence>
<keyword evidence="9" id="KW-0282">Flagellum</keyword>
<comment type="similarity">
    <text evidence="3">Belongs to the flagella basal body rod proteins family.</text>
</comment>
<dbReference type="PANTHER" id="PTHR30033">
    <property type="entry name" value="FLAGELLAR HOOK-ASSOCIATED PROTEIN 1"/>
    <property type="match status" value="1"/>
</dbReference>
<evidence type="ECO:0000256" key="1">
    <source>
        <dbReference type="ARBA" id="ARBA00004365"/>
    </source>
</evidence>
<keyword evidence="9" id="KW-0966">Cell projection</keyword>
<keyword evidence="5" id="KW-0964">Secreted</keyword>
<dbReference type="GO" id="GO:0009424">
    <property type="term" value="C:bacterial-type flagellum hook"/>
    <property type="evidence" value="ECO:0007669"/>
    <property type="project" value="InterPro"/>
</dbReference>
<evidence type="ECO:0000256" key="3">
    <source>
        <dbReference type="ARBA" id="ARBA00009677"/>
    </source>
</evidence>
<proteinExistence type="inferred from homology"/>
<dbReference type="GO" id="GO:0005198">
    <property type="term" value="F:structural molecule activity"/>
    <property type="evidence" value="ECO:0007669"/>
    <property type="project" value="InterPro"/>
</dbReference>
<dbReference type="GO" id="GO:0044780">
    <property type="term" value="P:bacterial-type flagellum assembly"/>
    <property type="evidence" value="ECO:0007669"/>
    <property type="project" value="InterPro"/>
</dbReference>
<accession>A0A1I6TF80</accession>
<evidence type="ECO:0000256" key="2">
    <source>
        <dbReference type="ARBA" id="ARBA00004613"/>
    </source>
</evidence>
<keyword evidence="9" id="KW-0969">Cilium</keyword>
<dbReference type="GO" id="GO:0005576">
    <property type="term" value="C:extracellular region"/>
    <property type="evidence" value="ECO:0007669"/>
    <property type="project" value="UniProtKB-SubCell"/>
</dbReference>
<dbReference type="InterPro" id="IPR053927">
    <property type="entry name" value="FlgK_helical"/>
</dbReference>
<evidence type="ECO:0000313" key="10">
    <source>
        <dbReference type="Proteomes" id="UP000199239"/>
    </source>
</evidence>
<dbReference type="AlphaFoldDB" id="A0A1I6TF80"/>
<organism evidence="9 10">
    <name type="scientific">Sulfitobacter marinus</name>
    <dbReference type="NCBI Taxonomy" id="394264"/>
    <lineage>
        <taxon>Bacteria</taxon>
        <taxon>Pseudomonadati</taxon>
        <taxon>Pseudomonadota</taxon>
        <taxon>Alphaproteobacteria</taxon>
        <taxon>Rhodobacterales</taxon>
        <taxon>Roseobacteraceae</taxon>
        <taxon>Sulfitobacter</taxon>
    </lineage>
</organism>
<dbReference type="SUPFAM" id="SSF64518">
    <property type="entry name" value="Phase 1 flagellin"/>
    <property type="match status" value="1"/>
</dbReference>
<dbReference type="InterPro" id="IPR010930">
    <property type="entry name" value="Flg_bb/hook_C_dom"/>
</dbReference>
<evidence type="ECO:0000256" key="6">
    <source>
        <dbReference type="ARBA" id="ARBA00023143"/>
    </source>
</evidence>
<keyword evidence="10" id="KW-1185">Reference proteome</keyword>